<evidence type="ECO:0000313" key="3">
    <source>
        <dbReference type="EMBL" id="KAG8060670.1"/>
    </source>
</evidence>
<name>A0A8J5SE07_ZIZPA</name>
<feature type="compositionally biased region" description="Basic and acidic residues" evidence="1">
    <location>
        <begin position="93"/>
        <end position="103"/>
    </location>
</feature>
<dbReference type="Proteomes" id="UP000729402">
    <property type="component" value="Unassembled WGS sequence"/>
</dbReference>
<feature type="region of interest" description="Disordered" evidence="1">
    <location>
        <begin position="78"/>
        <end position="103"/>
    </location>
</feature>
<organism evidence="3 4">
    <name type="scientific">Zizania palustris</name>
    <name type="common">Northern wild rice</name>
    <dbReference type="NCBI Taxonomy" id="103762"/>
    <lineage>
        <taxon>Eukaryota</taxon>
        <taxon>Viridiplantae</taxon>
        <taxon>Streptophyta</taxon>
        <taxon>Embryophyta</taxon>
        <taxon>Tracheophyta</taxon>
        <taxon>Spermatophyta</taxon>
        <taxon>Magnoliopsida</taxon>
        <taxon>Liliopsida</taxon>
        <taxon>Poales</taxon>
        <taxon>Poaceae</taxon>
        <taxon>BOP clade</taxon>
        <taxon>Oryzoideae</taxon>
        <taxon>Oryzeae</taxon>
        <taxon>Zizaniinae</taxon>
        <taxon>Zizania</taxon>
    </lineage>
</organism>
<accession>A0A8J5SE07</accession>
<evidence type="ECO:0000313" key="2">
    <source>
        <dbReference type="EMBL" id="KAG8060655.1"/>
    </source>
</evidence>
<dbReference type="EMBL" id="JAAALK010000287">
    <property type="protein sequence ID" value="KAG8060655.1"/>
    <property type="molecule type" value="Genomic_DNA"/>
</dbReference>
<reference evidence="3" key="2">
    <citation type="submission" date="2021-02" db="EMBL/GenBank/DDBJ databases">
        <authorList>
            <person name="Kimball J.A."/>
            <person name="Haas M.W."/>
            <person name="Macchietto M."/>
            <person name="Kono T."/>
            <person name="Duquette J."/>
            <person name="Shao M."/>
        </authorList>
    </citation>
    <scope>NUCLEOTIDE SEQUENCE</scope>
    <source>
        <tissue evidence="3">Fresh leaf tissue</tissue>
    </source>
</reference>
<dbReference type="AlphaFoldDB" id="A0A8J5SE07"/>
<gene>
    <name evidence="3" type="ORF">GUJ93_ZPchr0002g25535</name>
    <name evidence="2" type="ORF">GUJ93_ZPchr0002g26516</name>
</gene>
<reference evidence="3" key="1">
    <citation type="journal article" date="2021" name="bioRxiv">
        <title>Whole Genome Assembly and Annotation of Northern Wild Rice, Zizania palustris L., Supports a Whole Genome Duplication in the Zizania Genus.</title>
        <authorList>
            <person name="Haas M."/>
            <person name="Kono T."/>
            <person name="Macchietto M."/>
            <person name="Millas R."/>
            <person name="McGilp L."/>
            <person name="Shao M."/>
            <person name="Duquette J."/>
            <person name="Hirsch C.N."/>
            <person name="Kimball J."/>
        </authorList>
    </citation>
    <scope>NUCLEOTIDE SEQUENCE</scope>
    <source>
        <tissue evidence="3">Fresh leaf tissue</tissue>
    </source>
</reference>
<evidence type="ECO:0000313" key="4">
    <source>
        <dbReference type="Proteomes" id="UP000729402"/>
    </source>
</evidence>
<evidence type="ECO:0000256" key="1">
    <source>
        <dbReference type="SAM" id="MobiDB-lite"/>
    </source>
</evidence>
<dbReference type="OrthoDB" id="711777at2759"/>
<keyword evidence="4" id="KW-1185">Reference proteome</keyword>
<dbReference type="EMBL" id="JAAALK010000287">
    <property type="protein sequence ID" value="KAG8060670.1"/>
    <property type="molecule type" value="Genomic_DNA"/>
</dbReference>
<comment type="caution">
    <text evidence="3">The sequence shown here is derived from an EMBL/GenBank/DDBJ whole genome shotgun (WGS) entry which is preliminary data.</text>
</comment>
<protein>
    <submittedName>
        <fullName evidence="3">Uncharacterized protein</fullName>
    </submittedName>
</protein>
<proteinExistence type="predicted"/>
<sequence>MEQQLLEVTRALGVIQAQNVVIQAKVESLEEIKPSVMDLATWRPEIVKSVEDLRDDMVALRTQVVQIARNPVLQVKPSDLPPILPRPTSVKSNEVKEEDDRREDSTFREKVWGMILLCTFLQE</sequence>